<dbReference type="GeneID" id="8107658"/>
<protein>
    <submittedName>
        <fullName evidence="1">Uncharacterized protein</fullName>
    </submittedName>
</protein>
<dbReference type="eggNOG" id="ENOG502SJDA">
    <property type="taxonomic scope" value="Eukaryota"/>
</dbReference>
<dbReference type="InParanoid" id="B8LTW4"/>
<proteinExistence type="predicted"/>
<dbReference type="VEuPathDB" id="FungiDB:TSTA_071900"/>
<dbReference type="HOGENOM" id="CLU_1856643_0_0_1"/>
<dbReference type="PhylomeDB" id="B8LTW4"/>
<gene>
    <name evidence="1" type="ORF">TSTA_071900</name>
</gene>
<dbReference type="Proteomes" id="UP000001745">
    <property type="component" value="Unassembled WGS sequence"/>
</dbReference>
<keyword evidence="2" id="KW-1185">Reference proteome</keyword>
<dbReference type="STRING" id="441959.B8LTW4"/>
<reference evidence="2" key="1">
    <citation type="journal article" date="2015" name="Genome Announc.">
        <title>Genome sequence of the AIDS-associated pathogen Penicillium marneffei (ATCC18224) and its near taxonomic relative Talaromyces stipitatus (ATCC10500).</title>
        <authorList>
            <person name="Nierman W.C."/>
            <person name="Fedorova-Abrams N.D."/>
            <person name="Andrianopoulos A."/>
        </authorList>
    </citation>
    <scope>NUCLEOTIDE SEQUENCE [LARGE SCALE GENOMIC DNA]</scope>
    <source>
        <strain evidence="2">ATCC 10500 / CBS 375.48 / QM 6759 / NRRL 1006</strain>
    </source>
</reference>
<sequence>MSSEYLLAVNPDKPLFTDAEQDTASVPKNCFIRSFLSRIKTHRFKYIAPGLEAPHDASQFAARQKFTGLPRARDKDHSRTVPFIDGSDFHEEIKQLFFVLDDPVPYSDTDPIPTGLFSEPVDQEILEIAEDGFRLLPF</sequence>
<dbReference type="RefSeq" id="XP_002341181.1">
    <property type="nucleotide sequence ID" value="XM_002341140.1"/>
</dbReference>
<evidence type="ECO:0000313" key="2">
    <source>
        <dbReference type="Proteomes" id="UP000001745"/>
    </source>
</evidence>
<dbReference type="OrthoDB" id="3029470at2759"/>
<name>B8LTW4_TALSN</name>
<accession>B8LTW4</accession>
<dbReference type="AlphaFoldDB" id="B8LTW4"/>
<evidence type="ECO:0000313" key="1">
    <source>
        <dbReference type="EMBL" id="EED23794.1"/>
    </source>
</evidence>
<organism evidence="1 2">
    <name type="scientific">Talaromyces stipitatus (strain ATCC 10500 / CBS 375.48 / QM 6759 / NRRL 1006)</name>
    <name type="common">Penicillium stipitatum</name>
    <dbReference type="NCBI Taxonomy" id="441959"/>
    <lineage>
        <taxon>Eukaryota</taxon>
        <taxon>Fungi</taxon>
        <taxon>Dikarya</taxon>
        <taxon>Ascomycota</taxon>
        <taxon>Pezizomycotina</taxon>
        <taxon>Eurotiomycetes</taxon>
        <taxon>Eurotiomycetidae</taxon>
        <taxon>Eurotiales</taxon>
        <taxon>Trichocomaceae</taxon>
        <taxon>Talaromyces</taxon>
        <taxon>Talaromyces sect. Talaromyces</taxon>
    </lineage>
</organism>
<dbReference type="EMBL" id="EQ962652">
    <property type="protein sequence ID" value="EED23794.1"/>
    <property type="molecule type" value="Genomic_DNA"/>
</dbReference>